<sequence length="121" mass="13222">MSAIHLILQRGNCVQQAHITAKTTLQRLATTLDLTITHMNHTSVAVSRAAKDPPAQYTVQSMTIIGVKTSPPLHRTGPQSTSWLQPQSWHPSIPSLFCTVWVGAPEFQAFGQIVAVLTLQL</sequence>
<dbReference type="AlphaFoldDB" id="A0A7S4LQE5"/>
<name>A0A7S4LQE5_9EUGL</name>
<reference evidence="1" key="1">
    <citation type="submission" date="2021-01" db="EMBL/GenBank/DDBJ databases">
        <authorList>
            <person name="Corre E."/>
            <person name="Pelletier E."/>
            <person name="Niang G."/>
            <person name="Scheremetjew M."/>
            <person name="Finn R."/>
            <person name="Kale V."/>
            <person name="Holt S."/>
            <person name="Cochrane G."/>
            <person name="Meng A."/>
            <person name="Brown T."/>
            <person name="Cohen L."/>
        </authorList>
    </citation>
    <scope>NUCLEOTIDE SEQUENCE</scope>
    <source>
        <strain evidence="1">CCMP1594</strain>
    </source>
</reference>
<organism evidence="1">
    <name type="scientific">Eutreptiella gymnastica</name>
    <dbReference type="NCBI Taxonomy" id="73025"/>
    <lineage>
        <taxon>Eukaryota</taxon>
        <taxon>Discoba</taxon>
        <taxon>Euglenozoa</taxon>
        <taxon>Euglenida</taxon>
        <taxon>Spirocuta</taxon>
        <taxon>Euglenophyceae</taxon>
        <taxon>Eutreptiales</taxon>
        <taxon>Eutreptiaceae</taxon>
        <taxon>Eutreptiella</taxon>
    </lineage>
</organism>
<evidence type="ECO:0000313" key="1">
    <source>
        <dbReference type="EMBL" id="CAE0843363.1"/>
    </source>
</evidence>
<protein>
    <submittedName>
        <fullName evidence="1">Uncharacterized protein</fullName>
    </submittedName>
</protein>
<dbReference type="EMBL" id="HBJA01152823">
    <property type="protein sequence ID" value="CAE0843363.1"/>
    <property type="molecule type" value="Transcribed_RNA"/>
</dbReference>
<accession>A0A7S4LQE5</accession>
<proteinExistence type="predicted"/>
<gene>
    <name evidence="1" type="ORF">EGYM00163_LOCUS52298</name>
</gene>